<reference evidence="2" key="1">
    <citation type="journal article" date="2013" name="Genome">
        <title>Draft Genome Sequence of Geobacillus kaustophilus GBlys, a Lysogenic Strain with Bacteriophage phiOH2.</title>
        <authorList>
            <person name="Doi K."/>
            <person name="Mori K."/>
            <person name="Martono H."/>
            <person name="Nagayoshi Y."/>
            <person name="Fujino Y."/>
            <person name="Tashiro K."/>
            <person name="Kuhara S."/>
            <person name="Ohshima T."/>
        </authorList>
    </citation>
    <scope>NUCLEOTIDE SEQUENCE [LARGE SCALE GENOMIC DNA]</scope>
    <source>
        <strain evidence="2">GBlys</strain>
    </source>
</reference>
<accession>S4PMI3</accession>
<name>S4PMI3_GEOKU</name>
<organism evidence="1 2">
    <name type="scientific">Geobacillus kaustophilus GBlys</name>
    <dbReference type="NCBI Taxonomy" id="1337888"/>
    <lineage>
        <taxon>Bacteria</taxon>
        <taxon>Bacillati</taxon>
        <taxon>Bacillota</taxon>
        <taxon>Bacilli</taxon>
        <taxon>Bacillales</taxon>
        <taxon>Anoxybacillaceae</taxon>
        <taxon>Geobacillus</taxon>
        <taxon>Geobacillus thermoleovorans group</taxon>
    </lineage>
</organism>
<dbReference type="EMBL" id="BASG01000027">
    <property type="protein sequence ID" value="GAD14299.1"/>
    <property type="molecule type" value="Genomic_DNA"/>
</dbReference>
<sequence length="83" mass="9327">MVLATFRQLMTDPFDGETKRPAAAVVSGAFKKRAVCEQISRDKTMPGSFGRKAQQLPQKVNRHDHFVFLLDQVTVAAMKIHLN</sequence>
<evidence type="ECO:0000313" key="1">
    <source>
        <dbReference type="EMBL" id="GAD14299.1"/>
    </source>
</evidence>
<evidence type="ECO:0000313" key="2">
    <source>
        <dbReference type="Proteomes" id="UP000016424"/>
    </source>
</evidence>
<comment type="caution">
    <text evidence="1">The sequence shown here is derived from an EMBL/GenBank/DDBJ whole genome shotgun (WGS) entry which is preliminary data.</text>
</comment>
<protein>
    <submittedName>
        <fullName evidence="1">Uncharacterized protein</fullName>
    </submittedName>
</protein>
<gene>
    <name evidence="1" type="ORF">GBL_2516</name>
</gene>
<proteinExistence type="predicted"/>
<dbReference type="AlphaFoldDB" id="S4PMI3"/>
<dbReference type="Proteomes" id="UP000016424">
    <property type="component" value="Unassembled WGS sequence"/>
</dbReference>